<gene>
    <name evidence="1" type="ORF">S01H4_51862</name>
</gene>
<name>X1CJ98_9ZZZZ</name>
<dbReference type="AlphaFoldDB" id="X1CJ98"/>
<proteinExistence type="predicted"/>
<comment type="caution">
    <text evidence="1">The sequence shown here is derived from an EMBL/GenBank/DDBJ whole genome shotgun (WGS) entry which is preliminary data.</text>
</comment>
<dbReference type="EMBL" id="BART01029580">
    <property type="protein sequence ID" value="GAH08431.1"/>
    <property type="molecule type" value="Genomic_DNA"/>
</dbReference>
<reference evidence="1" key="1">
    <citation type="journal article" date="2014" name="Front. Microbiol.">
        <title>High frequency of phylogenetically diverse reductive dehalogenase-homologous genes in deep subseafloor sedimentary metagenomes.</title>
        <authorList>
            <person name="Kawai M."/>
            <person name="Futagami T."/>
            <person name="Toyoda A."/>
            <person name="Takaki Y."/>
            <person name="Nishi S."/>
            <person name="Hori S."/>
            <person name="Arai W."/>
            <person name="Tsubouchi T."/>
            <person name="Morono Y."/>
            <person name="Uchiyama I."/>
            <person name="Ito T."/>
            <person name="Fujiyama A."/>
            <person name="Inagaki F."/>
            <person name="Takami H."/>
        </authorList>
    </citation>
    <scope>NUCLEOTIDE SEQUENCE</scope>
    <source>
        <strain evidence="1">Expedition CK06-06</strain>
    </source>
</reference>
<sequence length="52" mass="5662">MNEKLFTAGLAMGLAMGGQGQELLKRIEAFKKEVEELGVEVKVTINIGKKVN</sequence>
<organism evidence="1">
    <name type="scientific">marine sediment metagenome</name>
    <dbReference type="NCBI Taxonomy" id="412755"/>
    <lineage>
        <taxon>unclassified sequences</taxon>
        <taxon>metagenomes</taxon>
        <taxon>ecological metagenomes</taxon>
    </lineage>
</organism>
<evidence type="ECO:0000313" key="1">
    <source>
        <dbReference type="EMBL" id="GAH08431.1"/>
    </source>
</evidence>
<protein>
    <submittedName>
        <fullName evidence="1">Uncharacterized protein</fullName>
    </submittedName>
</protein>
<accession>X1CJ98</accession>